<reference evidence="1" key="1">
    <citation type="submission" date="2015-11" db="EMBL/GenBank/DDBJ databases">
        <title>De novo transcriptome assembly of four potential Pierce s Disease insect vectors from Arizona vineyards.</title>
        <authorList>
            <person name="Tassone E.E."/>
        </authorList>
    </citation>
    <scope>NUCLEOTIDE SEQUENCE</scope>
</reference>
<dbReference type="EMBL" id="GEBQ01016552">
    <property type="protein sequence ID" value="JAT23425.1"/>
    <property type="molecule type" value="Transcribed_RNA"/>
</dbReference>
<protein>
    <submittedName>
        <fullName evidence="1">Uncharacterized protein</fullName>
    </submittedName>
</protein>
<evidence type="ECO:0000313" key="1">
    <source>
        <dbReference type="EMBL" id="JAT23425.1"/>
    </source>
</evidence>
<name>A0A1B6LIB0_9HEMI</name>
<gene>
    <name evidence="1" type="ORF">g.31396</name>
</gene>
<dbReference type="AlphaFoldDB" id="A0A1B6LIB0"/>
<proteinExistence type="predicted"/>
<sequence length="463" mass="52054">LQEVKLTRGNVVVYMINLNGLSLSKHIVVTLSDLDLSDSDLEEKYGTVENTLLGGDYSKALQIVSYIADIIPPGKDKSKVLNQLLNYVTQVPTTTLEGVKMCTSTLTNVLLSLNKPTQLSLSPYMMMHTLEIIKNQAQTFKKSILDRVSSQWMSPQEVKQLASVMLTCLQAGMMCKDPATEDVPPDGFKLKLLHELWQVSSLSVDALEAAKEAVSCVQKPGQPPSKVTSSDDSFILWAMEHDDDYPITDILNKRKDIPVNMSSSLFQSLQNGLKPDTHLGLLVTHLTDNMYWWRISDIRSNFVSISLTQRSKNTSQDIPALKTTLDMYIELDNDTESVTVTDSTTQLDPNITDLELDLRLKIHRIDRLPRSLTTIEFTFPPTNSTLQVYALPKFRPDYEMMKIYSVNITQLSPVYPHNMYNNEDEANFLFIAILPGPEVPVNQSVPYSFKMSSIVCQFWAGGQ</sequence>
<accession>A0A1B6LIB0</accession>
<feature type="non-terminal residue" evidence="1">
    <location>
        <position position="1"/>
    </location>
</feature>
<organism evidence="1">
    <name type="scientific">Graphocephala atropunctata</name>
    <dbReference type="NCBI Taxonomy" id="36148"/>
    <lineage>
        <taxon>Eukaryota</taxon>
        <taxon>Metazoa</taxon>
        <taxon>Ecdysozoa</taxon>
        <taxon>Arthropoda</taxon>
        <taxon>Hexapoda</taxon>
        <taxon>Insecta</taxon>
        <taxon>Pterygota</taxon>
        <taxon>Neoptera</taxon>
        <taxon>Paraneoptera</taxon>
        <taxon>Hemiptera</taxon>
        <taxon>Auchenorrhyncha</taxon>
        <taxon>Membracoidea</taxon>
        <taxon>Cicadellidae</taxon>
        <taxon>Cicadellinae</taxon>
        <taxon>Cicadellini</taxon>
        <taxon>Graphocephala</taxon>
    </lineage>
</organism>
<feature type="non-terminal residue" evidence="1">
    <location>
        <position position="463"/>
    </location>
</feature>